<dbReference type="PANTHER" id="PTHR12592">
    <property type="entry name" value="ATP-DEPENDENT (S)-NAD(P)H-HYDRATE DEHYDRATASE FAMILY MEMBER"/>
    <property type="match status" value="1"/>
</dbReference>
<proteinExistence type="inferred from homology"/>
<comment type="catalytic activity">
    <reaction evidence="1 18 19">
        <text>(6R)-NADHX = (6S)-NADHX</text>
        <dbReference type="Rhea" id="RHEA:32215"/>
        <dbReference type="ChEBI" id="CHEBI:64074"/>
        <dbReference type="ChEBI" id="CHEBI:64075"/>
        <dbReference type="EC" id="5.1.99.6"/>
    </reaction>
</comment>
<keyword evidence="13" id="KW-0511">Multifunctional enzyme</keyword>
<dbReference type="GO" id="GO:0016301">
    <property type="term" value="F:kinase activity"/>
    <property type="evidence" value="ECO:0007669"/>
    <property type="project" value="UniProtKB-KW"/>
</dbReference>
<dbReference type="GO" id="GO:0046496">
    <property type="term" value="P:nicotinamide nucleotide metabolic process"/>
    <property type="evidence" value="ECO:0007669"/>
    <property type="project" value="UniProtKB-UniRule"/>
</dbReference>
<evidence type="ECO:0000256" key="12">
    <source>
        <dbReference type="ARBA" id="ARBA00023239"/>
    </source>
</evidence>
<dbReference type="PROSITE" id="PS01050">
    <property type="entry name" value="YJEF_C_2"/>
    <property type="match status" value="1"/>
</dbReference>
<evidence type="ECO:0000256" key="14">
    <source>
        <dbReference type="ARBA" id="ARBA00025153"/>
    </source>
</evidence>
<dbReference type="NCBIfam" id="TIGR00197">
    <property type="entry name" value="yjeF_nterm"/>
    <property type="match status" value="1"/>
</dbReference>
<dbReference type="EC" id="5.1.99.6" evidence="19"/>
<dbReference type="PROSITE" id="PS51383">
    <property type="entry name" value="YJEF_C_3"/>
    <property type="match status" value="1"/>
</dbReference>
<dbReference type="GO" id="GO:0005524">
    <property type="term" value="F:ATP binding"/>
    <property type="evidence" value="ECO:0007669"/>
    <property type="project" value="UniProtKB-UniRule"/>
</dbReference>
<feature type="binding site" evidence="17">
    <location>
        <position position="374"/>
    </location>
    <ligand>
        <name>(6S)-NADPHX</name>
        <dbReference type="ChEBI" id="CHEBI:64076"/>
    </ligand>
</feature>
<dbReference type="Pfam" id="PF03853">
    <property type="entry name" value="YjeF_N"/>
    <property type="match status" value="1"/>
</dbReference>
<comment type="function">
    <text evidence="14 19">Bifunctional enzyme that catalyzes the epimerization of the S- and R-forms of NAD(P)HX and the dehydration of the S-form of NAD(P)HX at the expense of ADP, which is converted to AMP. This allows the repair of both epimers of NAD(P)HX, a damaged form of NAD(P)H that is a result of enzymatic or heat-dependent hydration.</text>
</comment>
<dbReference type="HAMAP" id="MF_01965">
    <property type="entry name" value="NADHX_dehydratase"/>
    <property type="match status" value="1"/>
</dbReference>
<evidence type="ECO:0000256" key="1">
    <source>
        <dbReference type="ARBA" id="ARBA00000013"/>
    </source>
</evidence>
<keyword evidence="22" id="KW-0418">Kinase</keyword>
<gene>
    <name evidence="17" type="primary">nnrD</name>
    <name evidence="18" type="synonym">nnrE</name>
</gene>
<dbReference type="InterPro" id="IPR000631">
    <property type="entry name" value="CARKD"/>
</dbReference>
<reference evidence="22" key="1">
    <citation type="journal article" date="2014" name="ISME J.">
        <title>Genetic and functional properties of uncultivated MCG archaea assessed by metagenome and gene expression analyses.</title>
        <authorList>
            <person name="Meng J."/>
            <person name="Xu J."/>
            <person name="Qin D."/>
            <person name="He Y."/>
            <person name="Xiao X."/>
            <person name="Wang F."/>
        </authorList>
    </citation>
    <scope>NUCLEOTIDE SEQUENCE</scope>
</reference>
<comment type="cofactor">
    <cofactor evidence="18 19">
        <name>K(+)</name>
        <dbReference type="ChEBI" id="CHEBI:29103"/>
    </cofactor>
    <text evidence="18 19">Binds 1 potassium ion per subunit.</text>
</comment>
<evidence type="ECO:0000256" key="9">
    <source>
        <dbReference type="ARBA" id="ARBA00022958"/>
    </source>
</evidence>
<comment type="catalytic activity">
    <reaction evidence="2 18 19">
        <text>(6R)-NADPHX = (6S)-NADPHX</text>
        <dbReference type="Rhea" id="RHEA:32227"/>
        <dbReference type="ChEBI" id="CHEBI:64076"/>
        <dbReference type="ChEBI" id="CHEBI:64077"/>
        <dbReference type="EC" id="5.1.99.6"/>
    </reaction>
</comment>
<comment type="caution">
    <text evidence="17">Lacks conserved residue(s) required for the propagation of feature annotation.</text>
</comment>
<dbReference type="PIRSF" id="PIRSF017184">
    <property type="entry name" value="Nnr"/>
    <property type="match status" value="1"/>
</dbReference>
<evidence type="ECO:0000256" key="2">
    <source>
        <dbReference type="ARBA" id="ARBA00000909"/>
    </source>
</evidence>
<feature type="domain" description="YjeF N-terminal" evidence="21">
    <location>
        <begin position="11"/>
        <end position="217"/>
    </location>
</feature>
<feature type="binding site" evidence="18">
    <location>
        <position position="129"/>
    </location>
    <ligand>
        <name>K(+)</name>
        <dbReference type="ChEBI" id="CHEBI:29103"/>
    </ligand>
</feature>
<dbReference type="Gene3D" id="3.40.1190.20">
    <property type="match status" value="1"/>
</dbReference>
<feature type="binding site" evidence="18">
    <location>
        <position position="162"/>
    </location>
    <ligand>
        <name>(6S)-NADPHX</name>
        <dbReference type="ChEBI" id="CHEBI:64076"/>
    </ligand>
</feature>
<dbReference type="InterPro" id="IPR004443">
    <property type="entry name" value="YjeF_N_dom"/>
</dbReference>
<dbReference type="Pfam" id="PF01256">
    <property type="entry name" value="Carb_kinase"/>
    <property type="match status" value="1"/>
</dbReference>
<dbReference type="HAMAP" id="MF_01966">
    <property type="entry name" value="NADHX_epimerase"/>
    <property type="match status" value="1"/>
</dbReference>
<feature type="binding site" evidence="17">
    <location>
        <position position="439"/>
    </location>
    <ligand>
        <name>AMP</name>
        <dbReference type="ChEBI" id="CHEBI:456215"/>
    </ligand>
</feature>
<feature type="binding site" evidence="18">
    <location>
        <position position="60"/>
    </location>
    <ligand>
        <name>K(+)</name>
        <dbReference type="ChEBI" id="CHEBI:29103"/>
    </ligand>
</feature>
<feature type="binding site" evidence="18">
    <location>
        <begin position="133"/>
        <end position="139"/>
    </location>
    <ligand>
        <name>(6S)-NADPHX</name>
        <dbReference type="ChEBI" id="CHEBI:64076"/>
    </ligand>
</feature>
<evidence type="ECO:0000256" key="8">
    <source>
        <dbReference type="ARBA" id="ARBA00022857"/>
    </source>
</evidence>
<evidence type="ECO:0000256" key="15">
    <source>
        <dbReference type="ARBA" id="ARBA00048238"/>
    </source>
</evidence>
<comment type="similarity">
    <text evidence="17">Belongs to the NnrD/CARKD family.</text>
</comment>
<evidence type="ECO:0000256" key="10">
    <source>
        <dbReference type="ARBA" id="ARBA00023027"/>
    </source>
</evidence>
<evidence type="ECO:0000313" key="22">
    <source>
        <dbReference type="EMBL" id="AHM02004.1"/>
    </source>
</evidence>
<comment type="subunit">
    <text evidence="17">Homotetramer.</text>
</comment>
<keyword evidence="7 17" id="KW-0067">ATP-binding</keyword>
<evidence type="ECO:0000256" key="6">
    <source>
        <dbReference type="ARBA" id="ARBA00022741"/>
    </source>
</evidence>
<dbReference type="AlphaFoldDB" id="W8RLX5"/>
<feature type="binding site" evidence="17">
    <location>
        <position position="323"/>
    </location>
    <ligand>
        <name>(6S)-NADPHX</name>
        <dbReference type="ChEBI" id="CHEBI:64076"/>
    </ligand>
</feature>
<sequence length="509" mass="54390">MEIETITSPEMRALEINAEYYGVSRLQLMETAGRNVAHEIASRFKPKNTRVAIFCGSGGNGGDGFVAARHLTCLGFEVEVILAGKTSNISDESANSNWLALQPLRNTLIISEVYDSKLIPDVAAEVAVDALLGVGLKGKLRPPILQLVEKINEMEVFRIAVDVPTGINSDSGEVLGNAVKADLTVTFYKAKPGHAKAREYTGELVVRDIGLPPEFERFAGPGDVPLAVKPRLPEAHKGTFGRLLVVGGSNVFSGAPALVAMAALRVGADLVSVAAPEKTAYAISSMSPALITIKMKGKHLSYNNLSNLKEHLESATAIVVGPGLGLHSETKDAIRELVEMVEKTGTPLLLDADGLKAFAEFKRKAELPLVLTPHVREYEILTGRKLPNESEERAEEVQRAARKFGATVLLKGPVDVISNGVEIKFNFTGNPGMTVGGTGDVLSGVVGGLLAMGADTFRAAVAGAFINGAAGDFVRAEKGYHMLPTDLLEWIPHVMGDPMSHLEVRRNQF</sequence>
<comment type="similarity">
    <text evidence="18">Belongs to the NnrE/AIBP family.</text>
</comment>
<dbReference type="EC" id="4.2.1.136" evidence="19"/>
<evidence type="ECO:0000256" key="13">
    <source>
        <dbReference type="ARBA" id="ARBA00023268"/>
    </source>
</evidence>
<dbReference type="Gene3D" id="3.40.50.10260">
    <property type="entry name" value="YjeF N-terminal domain"/>
    <property type="match status" value="1"/>
</dbReference>
<dbReference type="InterPro" id="IPR036652">
    <property type="entry name" value="YjeF_N_dom_sf"/>
</dbReference>
<feature type="binding site" evidence="17">
    <location>
        <position position="255"/>
    </location>
    <ligand>
        <name>(6S)-NADPHX</name>
        <dbReference type="ChEBI" id="CHEBI:64076"/>
    </ligand>
</feature>
<name>W8RLX5_9ARCH</name>
<dbReference type="InterPro" id="IPR017953">
    <property type="entry name" value="Carbohydrate_kinase_pred_CS"/>
</dbReference>
<dbReference type="PANTHER" id="PTHR12592:SF0">
    <property type="entry name" value="ATP-DEPENDENT (S)-NAD(P)H-HYDRATE DEHYDRATASE"/>
    <property type="match status" value="1"/>
</dbReference>
<evidence type="ECO:0000256" key="3">
    <source>
        <dbReference type="ARBA" id="ARBA00006001"/>
    </source>
</evidence>
<feature type="binding site" evidence="18">
    <location>
        <begin position="59"/>
        <end position="63"/>
    </location>
    <ligand>
        <name>(6S)-NADPHX</name>
        <dbReference type="ChEBI" id="CHEBI:64076"/>
    </ligand>
</feature>
<dbReference type="NCBIfam" id="TIGR00196">
    <property type="entry name" value="yjeF_cterm"/>
    <property type="match status" value="1"/>
</dbReference>
<keyword evidence="9 18" id="KW-0630">Potassium</keyword>
<evidence type="ECO:0000256" key="4">
    <source>
        <dbReference type="ARBA" id="ARBA00009524"/>
    </source>
</evidence>
<evidence type="ECO:0000256" key="11">
    <source>
        <dbReference type="ARBA" id="ARBA00023235"/>
    </source>
</evidence>
<dbReference type="SUPFAM" id="SSF64153">
    <property type="entry name" value="YjeF N-terminal domain-like"/>
    <property type="match status" value="1"/>
</dbReference>
<accession>W8RLX5</accession>
<evidence type="ECO:0000256" key="5">
    <source>
        <dbReference type="ARBA" id="ARBA00022723"/>
    </source>
</evidence>
<comment type="function">
    <text evidence="17">Catalyzes the dehydration of the S-form of NAD(P)HX at the expense of ADP, which is converted to AMP. Together with NAD(P)HX epimerase, which catalyzes the epimerization of the S- and R-forms, the enzyme allows the repair of both epimers of NAD(P)HX, a damaged form of NAD(P)H that is a result of enzymatic or heat-dependent hydration.</text>
</comment>
<evidence type="ECO:0000259" key="20">
    <source>
        <dbReference type="PROSITE" id="PS51383"/>
    </source>
</evidence>
<dbReference type="GO" id="GO:0052856">
    <property type="term" value="F:NAD(P)HX epimerase activity"/>
    <property type="evidence" value="ECO:0007669"/>
    <property type="project" value="UniProtKB-UniRule"/>
</dbReference>
<evidence type="ECO:0000256" key="17">
    <source>
        <dbReference type="HAMAP-Rule" id="MF_01965"/>
    </source>
</evidence>
<evidence type="ECO:0000259" key="21">
    <source>
        <dbReference type="PROSITE" id="PS51385"/>
    </source>
</evidence>
<dbReference type="PROSITE" id="PS51385">
    <property type="entry name" value="YJEF_N"/>
    <property type="match status" value="1"/>
</dbReference>
<dbReference type="GO" id="GO:0046872">
    <property type="term" value="F:metal ion binding"/>
    <property type="evidence" value="ECO:0007669"/>
    <property type="project" value="UniProtKB-UniRule"/>
</dbReference>
<keyword evidence="10 17" id="KW-0520">NAD</keyword>
<feature type="domain" description="YjeF C-terminal" evidence="20">
    <location>
        <begin position="220"/>
        <end position="498"/>
    </location>
</feature>
<dbReference type="GO" id="GO:0110051">
    <property type="term" value="P:metabolite repair"/>
    <property type="evidence" value="ECO:0007669"/>
    <property type="project" value="TreeGrafter"/>
</dbReference>
<keyword evidence="11 18" id="KW-0413">Isomerase</keyword>
<organism evidence="22">
    <name type="scientific">uncultured miscellaneous Crenarchaeota group</name>
    <dbReference type="NCBI Taxonomy" id="1368239"/>
    <lineage>
        <taxon>Archaea</taxon>
        <taxon>Candidatus Bathyarchaeota</taxon>
        <taxon>environmental samples</taxon>
    </lineage>
</organism>
<dbReference type="InterPro" id="IPR029056">
    <property type="entry name" value="Ribokinase-like"/>
</dbReference>
<comment type="similarity">
    <text evidence="3 19">In the N-terminal section; belongs to the NnrE/AIBP family.</text>
</comment>
<evidence type="ECO:0000256" key="7">
    <source>
        <dbReference type="ARBA" id="ARBA00022840"/>
    </source>
</evidence>
<keyword evidence="8 17" id="KW-0521">NADP</keyword>
<comment type="catalytic activity">
    <reaction evidence="16 17 19">
        <text>(6S)-NADPHX + ADP = AMP + phosphate + NADPH + H(+)</text>
        <dbReference type="Rhea" id="RHEA:32235"/>
        <dbReference type="ChEBI" id="CHEBI:15378"/>
        <dbReference type="ChEBI" id="CHEBI:43474"/>
        <dbReference type="ChEBI" id="CHEBI:57783"/>
        <dbReference type="ChEBI" id="CHEBI:64076"/>
        <dbReference type="ChEBI" id="CHEBI:456215"/>
        <dbReference type="ChEBI" id="CHEBI:456216"/>
        <dbReference type="EC" id="4.2.1.136"/>
    </reaction>
</comment>
<comment type="similarity">
    <text evidence="4 19">In the C-terminal section; belongs to the NnrD/CARKD family.</text>
</comment>
<comment type="cofactor">
    <cofactor evidence="17">
        <name>Mg(2+)</name>
        <dbReference type="ChEBI" id="CHEBI:18420"/>
    </cofactor>
</comment>
<keyword evidence="6 17" id="KW-0547">Nucleotide-binding</keyword>
<keyword evidence="22" id="KW-0808">Transferase</keyword>
<dbReference type="GO" id="GO:0052855">
    <property type="term" value="F:ADP-dependent NAD(P)H-hydrate dehydratase activity"/>
    <property type="evidence" value="ECO:0007669"/>
    <property type="project" value="UniProtKB-UniRule"/>
</dbReference>
<dbReference type="InterPro" id="IPR030677">
    <property type="entry name" value="Nnr"/>
</dbReference>
<evidence type="ECO:0000256" key="16">
    <source>
        <dbReference type="ARBA" id="ARBA00049209"/>
    </source>
</evidence>
<protein>
    <recommendedName>
        <fullName evidence="19">Bifunctional NAD(P)H-hydrate repair enzyme</fullName>
    </recommendedName>
    <alternativeName>
        <fullName evidence="19">Nicotinamide nucleotide repair protein</fullName>
    </alternativeName>
    <domain>
        <recommendedName>
            <fullName evidence="19">ADP-dependent (S)-NAD(P)H-hydrate dehydratase</fullName>
            <ecNumber evidence="19">4.2.1.136</ecNumber>
        </recommendedName>
        <alternativeName>
            <fullName evidence="19">ADP-dependent NAD(P)HX dehydratase</fullName>
        </alternativeName>
    </domain>
    <domain>
        <recommendedName>
            <fullName evidence="19">NAD(P)H-hydrate epimerase</fullName>
            <ecNumber evidence="19">5.1.99.6</ecNumber>
        </recommendedName>
    </domain>
</protein>
<feature type="binding site" evidence="18">
    <location>
        <position position="165"/>
    </location>
    <ligand>
        <name>K(+)</name>
        <dbReference type="ChEBI" id="CHEBI:29103"/>
    </ligand>
</feature>
<comment type="catalytic activity">
    <reaction evidence="15 17 19">
        <text>(6S)-NADHX + ADP = AMP + phosphate + NADH + H(+)</text>
        <dbReference type="Rhea" id="RHEA:32223"/>
        <dbReference type="ChEBI" id="CHEBI:15378"/>
        <dbReference type="ChEBI" id="CHEBI:43474"/>
        <dbReference type="ChEBI" id="CHEBI:57945"/>
        <dbReference type="ChEBI" id="CHEBI:64074"/>
        <dbReference type="ChEBI" id="CHEBI:456215"/>
        <dbReference type="ChEBI" id="CHEBI:456216"/>
        <dbReference type="EC" id="4.2.1.136"/>
    </reaction>
</comment>
<dbReference type="SUPFAM" id="SSF53613">
    <property type="entry name" value="Ribokinase-like"/>
    <property type="match status" value="1"/>
</dbReference>
<keyword evidence="5 18" id="KW-0479">Metal-binding</keyword>
<comment type="function">
    <text evidence="18">Catalyzes the epimerization of the S- and R-forms of NAD(P)HX, a damaged form of NAD(P)H that is a result of enzymatic or heat-dependent hydration. This is a prerequisite for the S-specific NAD(P)H-hydrate dehydratase to allow the repair of both epimers of NAD(P)HX.</text>
</comment>
<dbReference type="EMBL" id="KF439060">
    <property type="protein sequence ID" value="AHM02004.1"/>
    <property type="molecule type" value="Genomic_DNA"/>
</dbReference>
<keyword evidence="12 17" id="KW-0456">Lyase</keyword>
<evidence type="ECO:0000256" key="18">
    <source>
        <dbReference type="HAMAP-Rule" id="MF_01966"/>
    </source>
</evidence>
<evidence type="ECO:0000256" key="19">
    <source>
        <dbReference type="PIRNR" id="PIRNR017184"/>
    </source>
</evidence>
<dbReference type="CDD" id="cd01171">
    <property type="entry name" value="YXKO-related"/>
    <property type="match status" value="1"/>
</dbReference>
<feature type="binding site" evidence="17">
    <location>
        <position position="440"/>
    </location>
    <ligand>
        <name>(6S)-NADPHX</name>
        <dbReference type="ChEBI" id="CHEBI:64076"/>
    </ligand>
</feature>